<evidence type="ECO:0000256" key="4">
    <source>
        <dbReference type="ARBA" id="ARBA00023002"/>
    </source>
</evidence>
<dbReference type="Gene3D" id="3.30.465.10">
    <property type="match status" value="1"/>
</dbReference>
<dbReference type="EMBL" id="MU004183">
    <property type="protein sequence ID" value="KAF2500732.1"/>
    <property type="molecule type" value="Genomic_DNA"/>
</dbReference>
<evidence type="ECO:0000256" key="1">
    <source>
        <dbReference type="ARBA" id="ARBA00005466"/>
    </source>
</evidence>
<keyword evidence="5" id="KW-0732">Signal</keyword>
<dbReference type="SUPFAM" id="SSF56176">
    <property type="entry name" value="FAD-binding/transporter-associated domain-like"/>
    <property type="match status" value="1"/>
</dbReference>
<feature type="signal peptide" evidence="5">
    <location>
        <begin position="1"/>
        <end position="20"/>
    </location>
</feature>
<dbReference type="PANTHER" id="PTHR42973:SF54">
    <property type="entry name" value="FAD-BINDING PCMH-TYPE DOMAIN-CONTAINING PROTEIN"/>
    <property type="match status" value="1"/>
</dbReference>
<gene>
    <name evidence="7" type="ORF">BU16DRAFT_256671</name>
</gene>
<dbReference type="Pfam" id="PF08031">
    <property type="entry name" value="BBE"/>
    <property type="match status" value="1"/>
</dbReference>
<keyword evidence="8" id="KW-1185">Reference proteome</keyword>
<dbReference type="Proteomes" id="UP000799750">
    <property type="component" value="Unassembled WGS sequence"/>
</dbReference>
<dbReference type="InterPro" id="IPR016169">
    <property type="entry name" value="FAD-bd_PCMH_sub2"/>
</dbReference>
<evidence type="ECO:0000256" key="2">
    <source>
        <dbReference type="ARBA" id="ARBA00022630"/>
    </source>
</evidence>
<dbReference type="InterPro" id="IPR036318">
    <property type="entry name" value="FAD-bd_PCMH-like_sf"/>
</dbReference>
<sequence>MKLSQSYWFFISIFPTVALGGIQTALQATGGVIKGCLELQRLLPSQTFFADSPEYQTQQSHYWTSQQATDIHPRCRVTPYSTDDLRSIVKVVGRHQATFATKSGGHSTVSGASNIDDGITVDLAGLNSTELSVDDSSAWVGIGNTWFSVYRDPTLTSAGLSVTGARAGTVGVGGFLLGGGFSWHSGRNGWACDTVLDFEVVLANGSVVSANENDNPDLFWALKGGGSNFGIVTKVKIPVFKQDSMYMATTSYEGNDLPDVLVAMEDFTAEAEDPDAGLFMTIACDAKWGMCYNVMMFVNTASNTSSSTFEPFEKIPSFENGSEIMDMGDLSKMLSDQPGTKFRKEKFTLTFRNHRSVPLMLYLASRIHHYVHDPAYLRGARVIAITFQPLTSRHISSSGNAFGLDAEKEPLILFSAEVHWESSTRDQHFHDEFQSLESLFRKEAESSGLLHPFVYLNYAASWQKPFESYGDRNLKRLKDVRGRFDPDGVFTKLQPGSLHL</sequence>
<reference evidence="7" key="1">
    <citation type="journal article" date="2020" name="Stud. Mycol.">
        <title>101 Dothideomycetes genomes: a test case for predicting lifestyles and emergence of pathogens.</title>
        <authorList>
            <person name="Haridas S."/>
            <person name="Albert R."/>
            <person name="Binder M."/>
            <person name="Bloem J."/>
            <person name="Labutti K."/>
            <person name="Salamov A."/>
            <person name="Andreopoulos B."/>
            <person name="Baker S."/>
            <person name="Barry K."/>
            <person name="Bills G."/>
            <person name="Bluhm B."/>
            <person name="Cannon C."/>
            <person name="Castanera R."/>
            <person name="Culley D."/>
            <person name="Daum C."/>
            <person name="Ezra D."/>
            <person name="Gonzalez J."/>
            <person name="Henrissat B."/>
            <person name="Kuo A."/>
            <person name="Liang C."/>
            <person name="Lipzen A."/>
            <person name="Lutzoni F."/>
            <person name="Magnuson J."/>
            <person name="Mondo S."/>
            <person name="Nolan M."/>
            <person name="Ohm R."/>
            <person name="Pangilinan J."/>
            <person name="Park H.-J."/>
            <person name="Ramirez L."/>
            <person name="Alfaro M."/>
            <person name="Sun H."/>
            <person name="Tritt A."/>
            <person name="Yoshinaga Y."/>
            <person name="Zwiers L.-H."/>
            <person name="Turgeon B."/>
            <person name="Goodwin S."/>
            <person name="Spatafora J."/>
            <person name="Crous P."/>
            <person name="Grigoriev I."/>
        </authorList>
    </citation>
    <scope>NUCLEOTIDE SEQUENCE</scope>
    <source>
        <strain evidence="7">CBS 269.34</strain>
    </source>
</reference>
<dbReference type="InterPro" id="IPR050416">
    <property type="entry name" value="FAD-linked_Oxidoreductase"/>
</dbReference>
<dbReference type="GO" id="GO:0071949">
    <property type="term" value="F:FAD binding"/>
    <property type="evidence" value="ECO:0007669"/>
    <property type="project" value="InterPro"/>
</dbReference>
<protein>
    <submittedName>
        <fullName evidence="7">FAD-binding domain-containing protein</fullName>
    </submittedName>
</protein>
<dbReference type="InterPro" id="IPR016166">
    <property type="entry name" value="FAD-bd_PCMH"/>
</dbReference>
<evidence type="ECO:0000256" key="5">
    <source>
        <dbReference type="SAM" id="SignalP"/>
    </source>
</evidence>
<dbReference type="PROSITE" id="PS51387">
    <property type="entry name" value="FAD_PCMH"/>
    <property type="match status" value="1"/>
</dbReference>
<name>A0A6A6R8K3_9PEZI</name>
<evidence type="ECO:0000256" key="3">
    <source>
        <dbReference type="ARBA" id="ARBA00022827"/>
    </source>
</evidence>
<accession>A0A6A6R8K3</accession>
<evidence type="ECO:0000259" key="6">
    <source>
        <dbReference type="PROSITE" id="PS51387"/>
    </source>
</evidence>
<dbReference type="PANTHER" id="PTHR42973">
    <property type="entry name" value="BINDING OXIDOREDUCTASE, PUTATIVE (AFU_ORTHOLOGUE AFUA_1G17690)-RELATED"/>
    <property type="match status" value="1"/>
</dbReference>
<organism evidence="7 8">
    <name type="scientific">Lophium mytilinum</name>
    <dbReference type="NCBI Taxonomy" id="390894"/>
    <lineage>
        <taxon>Eukaryota</taxon>
        <taxon>Fungi</taxon>
        <taxon>Dikarya</taxon>
        <taxon>Ascomycota</taxon>
        <taxon>Pezizomycotina</taxon>
        <taxon>Dothideomycetes</taxon>
        <taxon>Pleosporomycetidae</taxon>
        <taxon>Mytilinidiales</taxon>
        <taxon>Mytilinidiaceae</taxon>
        <taxon>Lophium</taxon>
    </lineage>
</organism>
<keyword evidence="3" id="KW-0274">FAD</keyword>
<keyword evidence="2" id="KW-0285">Flavoprotein</keyword>
<feature type="domain" description="FAD-binding PCMH-type" evidence="6">
    <location>
        <begin position="69"/>
        <end position="242"/>
    </location>
</feature>
<dbReference type="AlphaFoldDB" id="A0A6A6R8K3"/>
<comment type="similarity">
    <text evidence="1">Belongs to the oxygen-dependent FAD-linked oxidoreductase family.</text>
</comment>
<evidence type="ECO:0000313" key="7">
    <source>
        <dbReference type="EMBL" id="KAF2500732.1"/>
    </source>
</evidence>
<keyword evidence="4" id="KW-0560">Oxidoreductase</keyword>
<dbReference type="GO" id="GO:0016491">
    <property type="term" value="F:oxidoreductase activity"/>
    <property type="evidence" value="ECO:0007669"/>
    <property type="project" value="UniProtKB-KW"/>
</dbReference>
<dbReference type="Pfam" id="PF01565">
    <property type="entry name" value="FAD_binding_4"/>
    <property type="match status" value="1"/>
</dbReference>
<dbReference type="InterPro" id="IPR012951">
    <property type="entry name" value="BBE"/>
</dbReference>
<feature type="chain" id="PRO_5025523598" evidence="5">
    <location>
        <begin position="21"/>
        <end position="500"/>
    </location>
</feature>
<evidence type="ECO:0000313" key="8">
    <source>
        <dbReference type="Proteomes" id="UP000799750"/>
    </source>
</evidence>
<proteinExistence type="inferred from homology"/>
<dbReference type="OrthoDB" id="2151789at2759"/>
<dbReference type="InterPro" id="IPR006094">
    <property type="entry name" value="Oxid_FAD_bind_N"/>
</dbReference>